<gene>
    <name evidence="3" type="primary">LOC105051256</name>
</gene>
<dbReference type="GO" id="GO:0009570">
    <property type="term" value="C:chloroplast stroma"/>
    <property type="evidence" value="ECO:0007669"/>
    <property type="project" value="TreeGrafter"/>
</dbReference>
<evidence type="ECO:0000256" key="1">
    <source>
        <dbReference type="ARBA" id="ARBA00007166"/>
    </source>
</evidence>
<evidence type="ECO:0000313" key="3">
    <source>
        <dbReference type="RefSeq" id="XP_010929906.1"/>
    </source>
</evidence>
<dbReference type="GO" id="GO:0005504">
    <property type="term" value="F:fatty acid binding"/>
    <property type="evidence" value="ECO:0007669"/>
    <property type="project" value="TreeGrafter"/>
</dbReference>
<dbReference type="KEGG" id="egu:105051256"/>
<name>A0A6I9RPP4_ELAGV</name>
<dbReference type="GO" id="GO:0016872">
    <property type="term" value="F:intramolecular lyase activity"/>
    <property type="evidence" value="ECO:0007669"/>
    <property type="project" value="InterPro"/>
</dbReference>
<dbReference type="PANTHER" id="PTHR47589">
    <property type="entry name" value="FATTY-ACID-BINDING PROTEIN 1"/>
    <property type="match status" value="1"/>
</dbReference>
<dbReference type="InParanoid" id="A0A6I9RPP4"/>
<sequence>MATVLKEEAFEKKESLKVAEMEKVVKGKKAEEGKEEKAVREEVRAKLEQHKVEEDKVVVEEEKAEGKEEVGENVKMDIEPKTGVSFPVKLGDGKQLISVGCRKKKILGLGVNICAFGIYADNAMLKELLKTKFSKNPENPTKELYEAVIDSDILMTVRLVLILRGLTMSIVKKNIDDSLLASIKKLTGGQKNEALANKMMADADNRIKLPPGSVTEITRLPGYVLQTKVRDELVSKVESELLCRAYFHMYLGDDPFDMEAKEGFGKSMLSLF</sequence>
<dbReference type="SUPFAM" id="SSF54626">
    <property type="entry name" value="Chalcone isomerase"/>
    <property type="match status" value="1"/>
</dbReference>
<accession>A0A6I9RPP4</accession>
<dbReference type="OrthoDB" id="18193at2759"/>
<proteinExistence type="inferred from homology"/>
<dbReference type="PANTHER" id="PTHR47589:SF4">
    <property type="entry name" value="FATTY-ACID-BINDING PROTEIN 1-LIKE"/>
    <property type="match status" value="1"/>
</dbReference>
<comment type="similarity">
    <text evidence="1">Belongs to the chalcone isomerase family.</text>
</comment>
<dbReference type="InterPro" id="IPR016088">
    <property type="entry name" value="Chalcone_isomerase_3-sand"/>
</dbReference>
<dbReference type="Proteomes" id="UP000504607">
    <property type="component" value="Chromosome 9"/>
</dbReference>
<dbReference type="Gene3D" id="1.10.890.20">
    <property type="match status" value="1"/>
</dbReference>
<dbReference type="RefSeq" id="XP_010929906.1">
    <property type="nucleotide sequence ID" value="XM_010931604.3"/>
</dbReference>
<evidence type="ECO:0000313" key="2">
    <source>
        <dbReference type="Proteomes" id="UP000504607"/>
    </source>
</evidence>
<dbReference type="InterPro" id="IPR036298">
    <property type="entry name" value="Chalcone_isomerase_sf"/>
</dbReference>
<keyword evidence="2" id="KW-1185">Reference proteome</keyword>
<organism evidence="2 3">
    <name type="scientific">Elaeis guineensis var. tenera</name>
    <name type="common">Oil palm</name>
    <dbReference type="NCBI Taxonomy" id="51953"/>
    <lineage>
        <taxon>Eukaryota</taxon>
        <taxon>Viridiplantae</taxon>
        <taxon>Streptophyta</taxon>
        <taxon>Embryophyta</taxon>
        <taxon>Tracheophyta</taxon>
        <taxon>Spermatophyta</taxon>
        <taxon>Magnoliopsida</taxon>
        <taxon>Liliopsida</taxon>
        <taxon>Arecaceae</taxon>
        <taxon>Arecoideae</taxon>
        <taxon>Cocoseae</taxon>
        <taxon>Elaeidinae</taxon>
        <taxon>Elaeis</taxon>
    </lineage>
</organism>
<dbReference type="InterPro" id="IPR044228">
    <property type="entry name" value="FAP1"/>
</dbReference>
<reference evidence="3" key="1">
    <citation type="submission" date="2025-08" db="UniProtKB">
        <authorList>
            <consortium name="RefSeq"/>
        </authorList>
    </citation>
    <scope>IDENTIFICATION</scope>
</reference>
<dbReference type="GeneID" id="105051256"/>
<dbReference type="AlphaFoldDB" id="A0A6I9RPP4"/>
<protein>
    <submittedName>
        <fullName evidence="3">Fatty-acid-binding protein 1</fullName>
    </submittedName>
</protein>
<dbReference type="Gene3D" id="3.50.70.10">
    <property type="match status" value="1"/>
</dbReference>
<dbReference type="GO" id="GO:0006631">
    <property type="term" value="P:fatty acid metabolic process"/>
    <property type="evidence" value="ECO:0007669"/>
    <property type="project" value="TreeGrafter"/>
</dbReference>
<dbReference type="InterPro" id="IPR016089">
    <property type="entry name" value="Chalcone_isomerase_bundle_sf"/>
</dbReference>